<gene>
    <name evidence="1" type="ORF">ACOLOM_LOCUS3078</name>
</gene>
<protein>
    <submittedName>
        <fullName evidence="1">6282_t:CDS:1</fullName>
    </submittedName>
</protein>
<name>A0ACA9L623_9GLOM</name>
<evidence type="ECO:0000313" key="2">
    <source>
        <dbReference type="Proteomes" id="UP000789525"/>
    </source>
</evidence>
<dbReference type="Proteomes" id="UP000789525">
    <property type="component" value="Unassembled WGS sequence"/>
</dbReference>
<proteinExistence type="predicted"/>
<comment type="caution">
    <text evidence="1">The sequence shown here is derived from an EMBL/GenBank/DDBJ whole genome shotgun (WGS) entry which is preliminary data.</text>
</comment>
<feature type="non-terminal residue" evidence="1">
    <location>
        <position position="295"/>
    </location>
</feature>
<evidence type="ECO:0000313" key="1">
    <source>
        <dbReference type="EMBL" id="CAG8507643.1"/>
    </source>
</evidence>
<organism evidence="1 2">
    <name type="scientific">Acaulospora colombiana</name>
    <dbReference type="NCBI Taxonomy" id="27376"/>
    <lineage>
        <taxon>Eukaryota</taxon>
        <taxon>Fungi</taxon>
        <taxon>Fungi incertae sedis</taxon>
        <taxon>Mucoromycota</taxon>
        <taxon>Glomeromycotina</taxon>
        <taxon>Glomeromycetes</taxon>
        <taxon>Diversisporales</taxon>
        <taxon>Acaulosporaceae</taxon>
        <taxon>Acaulospora</taxon>
    </lineage>
</organism>
<reference evidence="1" key="1">
    <citation type="submission" date="2021-06" db="EMBL/GenBank/DDBJ databases">
        <authorList>
            <person name="Kallberg Y."/>
            <person name="Tangrot J."/>
            <person name="Rosling A."/>
        </authorList>
    </citation>
    <scope>NUCLEOTIDE SEQUENCE</scope>
    <source>
        <strain evidence="1">CL356</strain>
    </source>
</reference>
<dbReference type="EMBL" id="CAJVPT010004390">
    <property type="protein sequence ID" value="CAG8507643.1"/>
    <property type="molecule type" value="Genomic_DNA"/>
</dbReference>
<accession>A0ACA9L623</accession>
<sequence length="295" mass="33483">MFPALYELRLTLDNPGPLPLRSLQMLESPSVVPPIRALRINIGSKQDSPDFILQLLLNGAWPLEHLSITQPVSSFHGTPWVTAKDLHEINPPSWKLVEYRTDAFLNWQVLMEWVALYSLESIRVLHMPPAPNNITLGLISPRLKSLNLVYGPNGKETFEGMDEYPPFPELLELNLTNALLIRNAGAYQSVPQSVTTFGTTLKGMKVMRLIEICPTIPMRMERVMAWYEPGMWGLEQGWQGLVNHYTSYDGRLEVGQRNPQNPRFDGWAAKKYMDRVVAGRMIVKQPTPPTTPKLL</sequence>
<keyword evidence="2" id="KW-1185">Reference proteome</keyword>